<name>A0A7W0CGD5_9ACTN</name>
<dbReference type="EMBL" id="JACDUR010000002">
    <property type="protein sequence ID" value="MBA2890507.1"/>
    <property type="molecule type" value="Genomic_DNA"/>
</dbReference>
<accession>A0A7W0CGD5</accession>
<dbReference type="GO" id="GO:0009308">
    <property type="term" value="P:amine metabolic process"/>
    <property type="evidence" value="ECO:0007669"/>
    <property type="project" value="InterPro"/>
</dbReference>
<comment type="caution">
    <text evidence="1">The sequence shown here is derived from an EMBL/GenBank/DDBJ whole genome shotgun (WGS) entry which is preliminary data.</text>
</comment>
<dbReference type="RefSeq" id="WP_181609324.1">
    <property type="nucleotide sequence ID" value="NZ_BAABAM010000006.1"/>
</dbReference>
<dbReference type="InterPro" id="IPR036460">
    <property type="entry name" value="Cu_amine_oxidase_C_sf"/>
</dbReference>
<organism evidence="1 2">
    <name type="scientific">Nonomuraea soli</name>
    <dbReference type="NCBI Taxonomy" id="1032476"/>
    <lineage>
        <taxon>Bacteria</taxon>
        <taxon>Bacillati</taxon>
        <taxon>Actinomycetota</taxon>
        <taxon>Actinomycetes</taxon>
        <taxon>Streptosporangiales</taxon>
        <taxon>Streptosporangiaceae</taxon>
        <taxon>Nonomuraea</taxon>
    </lineage>
</organism>
<dbReference type="AlphaFoldDB" id="A0A7W0CGD5"/>
<dbReference type="SUPFAM" id="SSF49998">
    <property type="entry name" value="Amine oxidase catalytic domain"/>
    <property type="match status" value="1"/>
</dbReference>
<keyword evidence="2" id="KW-1185">Reference proteome</keyword>
<dbReference type="Proteomes" id="UP000530928">
    <property type="component" value="Unassembled WGS sequence"/>
</dbReference>
<dbReference type="Gene3D" id="2.70.98.20">
    <property type="entry name" value="Copper amine oxidase, catalytic domain"/>
    <property type="match status" value="1"/>
</dbReference>
<gene>
    <name evidence="1" type="ORF">HNR30_001848</name>
</gene>
<evidence type="ECO:0000313" key="1">
    <source>
        <dbReference type="EMBL" id="MBA2890507.1"/>
    </source>
</evidence>
<dbReference type="GO" id="GO:0008131">
    <property type="term" value="F:primary methylamine oxidase activity"/>
    <property type="evidence" value="ECO:0007669"/>
    <property type="project" value="InterPro"/>
</dbReference>
<evidence type="ECO:0000313" key="2">
    <source>
        <dbReference type="Proteomes" id="UP000530928"/>
    </source>
</evidence>
<dbReference type="GO" id="GO:0005507">
    <property type="term" value="F:copper ion binding"/>
    <property type="evidence" value="ECO:0007669"/>
    <property type="project" value="InterPro"/>
</dbReference>
<protein>
    <submittedName>
        <fullName evidence="1">Uncharacterized protein</fullName>
    </submittedName>
</protein>
<sequence>MSSTIEVIIEAVGEVGLTAGRLRELAAEHPQVMEYLETTDTARLIVADTPALGHEPHEGSPFRAKIFDPVSNRAVELRGTLDRPAEAEVRPSAYRPVPGAAELEAAAGILRADPAFPAGDDVVVYRPMPPLADRENPDGTTTRRPTLALYTPSAPDGVRHRVVAVDLRARTVDWAPAGDPEPVNLRMHHDCEKSVPAPVGSLPDRGGPGRVRLTVLQNGMELWNLIVVRPRNSSGDAGSGVELQDLRHRGRLVLRRAHVPILNVEYQTAERTTFRDWVNEETRFTASGSDPVGAGWRLCDSPPQTILERPSTDTGGFQGVAFHYDEDKGELRIVSELAAGWYRYASDWRLAEDGTIRPRFGFAATKDPMTCQPHRHHAYWRLDFDVEGSDNDVVEQFPEAVRIVRETTRKRVPGRFWRVTDKSSGRGYEIRPGRHDGTADDFGISDLWFLRHRASEIYDEGGDERNRAMLNRFVNGENIAATNVVVWYGGHFFHNQNDQQSVHQGHIVGPDLRPVG</sequence>
<reference evidence="1 2" key="1">
    <citation type="submission" date="2020-07" db="EMBL/GenBank/DDBJ databases">
        <title>Genomic Encyclopedia of Type Strains, Phase IV (KMG-IV): sequencing the most valuable type-strain genomes for metagenomic binning, comparative biology and taxonomic classification.</title>
        <authorList>
            <person name="Goeker M."/>
        </authorList>
    </citation>
    <scope>NUCLEOTIDE SEQUENCE [LARGE SCALE GENOMIC DNA]</scope>
    <source>
        <strain evidence="1 2">DSM 45533</strain>
    </source>
</reference>
<proteinExistence type="predicted"/>
<dbReference type="GO" id="GO:0048038">
    <property type="term" value="F:quinone binding"/>
    <property type="evidence" value="ECO:0007669"/>
    <property type="project" value="InterPro"/>
</dbReference>